<feature type="transmembrane region" description="Helical" evidence="1">
    <location>
        <begin position="12"/>
        <end position="36"/>
    </location>
</feature>
<dbReference type="RefSeq" id="WP_341428950.1">
    <property type="nucleotide sequence ID" value="NZ_JBBUTG010000030.1"/>
</dbReference>
<feature type="transmembrane region" description="Helical" evidence="1">
    <location>
        <begin position="174"/>
        <end position="196"/>
    </location>
</feature>
<dbReference type="Proteomes" id="UP001371218">
    <property type="component" value="Unassembled WGS sequence"/>
</dbReference>
<keyword evidence="1" id="KW-0472">Membrane</keyword>
<sequence length="480" mass="50616">MKRDTTPSARHPGLAAMLLTMAALPTVLTLLAVLWLHRGADDRLRRELEQRAALVAGALAETSEYGLVSGNPAALDRSVRELLARDKAIASIDILDASRRSFVSLPGQPLAPGLPAVEWPVRSSVPDIDFFDRATPHVSMADDLQPTFRLGPVTGYVRVTMATEGLRQAQQQRLWTELGVVAGAGALGLLVVGGWARRLSASLLALLDALQSIRQGRYVFGEGPIVGRELRRLYGVAHELADSLAMARTPSPVDSAAPSWRQPEGVQGVASRLLGRLEAGLVAVRLTALHIARRAEPAPTEGPAPGSAQLAARILALADQSRVAGQALWEPLRSQMVESVGLDAALAELLQICARAQPACVFSLHREPHAVCGDLRLAVAIHRAVQGALVLVMTKALATQATVRVEGPVGERGWRVCISDNAPVGDSAAAASRRAEWGEACVQDGAVVDVQHLPSGVTTVTLQWPTGAVGGLVDGVGAAE</sequence>
<evidence type="ECO:0000313" key="3">
    <source>
        <dbReference type="Proteomes" id="UP001371218"/>
    </source>
</evidence>
<evidence type="ECO:0008006" key="4">
    <source>
        <dbReference type="Google" id="ProtNLM"/>
    </source>
</evidence>
<keyword evidence="1" id="KW-0812">Transmembrane</keyword>
<organism evidence="2 3">
    <name type="scientific">Ideonella lacteola</name>
    <dbReference type="NCBI Taxonomy" id="2984193"/>
    <lineage>
        <taxon>Bacteria</taxon>
        <taxon>Pseudomonadati</taxon>
        <taxon>Pseudomonadota</taxon>
        <taxon>Betaproteobacteria</taxon>
        <taxon>Burkholderiales</taxon>
        <taxon>Sphaerotilaceae</taxon>
        <taxon>Ideonella</taxon>
    </lineage>
</organism>
<gene>
    <name evidence="2" type="ORF">AACH06_27140</name>
</gene>
<dbReference type="EMBL" id="JBBUTG010000030">
    <property type="protein sequence ID" value="MEK8034521.1"/>
    <property type="molecule type" value="Genomic_DNA"/>
</dbReference>
<reference evidence="2 3" key="1">
    <citation type="submission" date="2024-04" db="EMBL/GenBank/DDBJ databases">
        <title>Novel species of the genus Ideonella isolated from streams.</title>
        <authorList>
            <person name="Lu H."/>
        </authorList>
    </citation>
    <scope>NUCLEOTIDE SEQUENCE [LARGE SCALE GENOMIC DNA]</scope>
    <source>
        <strain evidence="2 3">DXS29W</strain>
    </source>
</reference>
<name>A0ABU9BXB1_9BURK</name>
<keyword evidence="3" id="KW-1185">Reference proteome</keyword>
<accession>A0ABU9BXB1</accession>
<keyword evidence="1" id="KW-1133">Transmembrane helix</keyword>
<evidence type="ECO:0000313" key="2">
    <source>
        <dbReference type="EMBL" id="MEK8034521.1"/>
    </source>
</evidence>
<protein>
    <recommendedName>
        <fullName evidence="4">HAMP domain-containing protein</fullName>
    </recommendedName>
</protein>
<proteinExistence type="predicted"/>
<comment type="caution">
    <text evidence="2">The sequence shown here is derived from an EMBL/GenBank/DDBJ whole genome shotgun (WGS) entry which is preliminary data.</text>
</comment>
<evidence type="ECO:0000256" key="1">
    <source>
        <dbReference type="SAM" id="Phobius"/>
    </source>
</evidence>